<feature type="non-terminal residue" evidence="1">
    <location>
        <position position="1"/>
    </location>
</feature>
<dbReference type="AlphaFoldDB" id="A0A7W3API1"/>
<keyword evidence="1" id="KW-0378">Hydrolase</keyword>
<keyword evidence="1" id="KW-0540">Nuclease</keyword>
<name>A0A7W3API1_9ESCH</name>
<protein>
    <submittedName>
        <fullName evidence="1">HNH endonuclease</fullName>
    </submittedName>
</protein>
<reference evidence="1 2" key="1">
    <citation type="submission" date="2020-06" db="EMBL/GenBank/DDBJ databases">
        <title>REHAB project genomes.</title>
        <authorList>
            <person name="Shaw L.P."/>
        </authorList>
    </citation>
    <scope>NUCLEOTIDE SEQUENCE [LARGE SCALE GENOMIC DNA]</scope>
    <source>
        <strain evidence="1 2">RHBSTW-00604</strain>
    </source>
</reference>
<dbReference type="EMBL" id="JABXPT010000064">
    <property type="protein sequence ID" value="MBA7901240.1"/>
    <property type="molecule type" value="Genomic_DNA"/>
</dbReference>
<dbReference type="InterPro" id="IPR032869">
    <property type="entry name" value="WHH_dom_containing"/>
</dbReference>
<comment type="caution">
    <text evidence="1">The sequence shown here is derived from an EMBL/GenBank/DDBJ whole genome shotgun (WGS) entry which is preliminary data.</text>
</comment>
<sequence>PIGLAGGLNLYAYAPNPLSWIDPLGLAVDPIAKLEDRGYTGVTRTSSGGLDYSDSNALYNKRPGVNPIVTIEYTGDYLKDFEAANMKAGLNQKTTPRGYVWHHLDDYNAETNKGTMQLIKQGAHQGISHSGGVSQYKKATGKSYTFPARKGGRLCS</sequence>
<organism evidence="1 2">
    <name type="scientific">Escherichia marmotae</name>
    <dbReference type="NCBI Taxonomy" id="1499973"/>
    <lineage>
        <taxon>Bacteria</taxon>
        <taxon>Pseudomonadati</taxon>
        <taxon>Pseudomonadota</taxon>
        <taxon>Gammaproteobacteria</taxon>
        <taxon>Enterobacterales</taxon>
        <taxon>Enterobacteriaceae</taxon>
        <taxon>Escherichia</taxon>
    </lineage>
</organism>
<dbReference type="Pfam" id="PF14414">
    <property type="entry name" value="WHH"/>
    <property type="match status" value="1"/>
</dbReference>
<keyword evidence="1" id="KW-0255">Endonuclease</keyword>
<proteinExistence type="predicted"/>
<gene>
    <name evidence="1" type="ORF">HV245_24445</name>
</gene>
<accession>A0A7W3API1</accession>
<dbReference type="RefSeq" id="WP_182151209.1">
    <property type="nucleotide sequence ID" value="NZ_JABXPT010000064.1"/>
</dbReference>
<dbReference type="Gene3D" id="2.180.10.10">
    <property type="entry name" value="RHS repeat-associated core"/>
    <property type="match status" value="1"/>
</dbReference>
<dbReference type="Proteomes" id="UP000518474">
    <property type="component" value="Unassembled WGS sequence"/>
</dbReference>
<dbReference type="GO" id="GO:0004519">
    <property type="term" value="F:endonuclease activity"/>
    <property type="evidence" value="ECO:0007669"/>
    <property type="project" value="UniProtKB-KW"/>
</dbReference>
<evidence type="ECO:0000313" key="1">
    <source>
        <dbReference type="EMBL" id="MBA7901240.1"/>
    </source>
</evidence>
<evidence type="ECO:0000313" key="2">
    <source>
        <dbReference type="Proteomes" id="UP000518474"/>
    </source>
</evidence>